<dbReference type="EC" id="5.1.3.14" evidence="3"/>
<keyword evidence="4" id="KW-1185">Reference proteome</keyword>
<dbReference type="InterPro" id="IPR003331">
    <property type="entry name" value="UDP_GlcNAc_Epimerase_2_dom"/>
</dbReference>
<comment type="similarity">
    <text evidence="1">Belongs to the UDP-N-acetylglucosamine 2-epimerase family.</text>
</comment>
<evidence type="ECO:0000313" key="4">
    <source>
        <dbReference type="Proteomes" id="UP001349994"/>
    </source>
</evidence>
<evidence type="ECO:0000313" key="3">
    <source>
        <dbReference type="EMBL" id="MEC4175726.1"/>
    </source>
</evidence>
<name>A0ABU6IGZ9_9ACTN</name>
<accession>A0ABU6IGZ9</accession>
<reference evidence="3 4" key="1">
    <citation type="submission" date="2024-01" db="EMBL/GenBank/DDBJ databases">
        <title>novel species in genus Adlercreutzia.</title>
        <authorList>
            <person name="Liu X."/>
        </authorList>
    </citation>
    <scope>NUCLEOTIDE SEQUENCE [LARGE SCALE GENOMIC DNA]</scope>
    <source>
        <strain evidence="3 4">R7</strain>
    </source>
</reference>
<protein>
    <submittedName>
        <fullName evidence="3">UDP-N-acetylglucosamine 2-epimerase (Non-hydrolyzing)</fullName>
        <ecNumber evidence="3">5.1.3.14</ecNumber>
    </submittedName>
</protein>
<dbReference type="Pfam" id="PF02350">
    <property type="entry name" value="Epimerase_2"/>
    <property type="match status" value="1"/>
</dbReference>
<feature type="domain" description="UDP-N-acetylglucosamine 2-epimerase" evidence="2">
    <location>
        <begin position="29"/>
        <end position="356"/>
    </location>
</feature>
<dbReference type="CDD" id="cd03786">
    <property type="entry name" value="GTB_UDP-GlcNAc_2-Epimerase"/>
    <property type="match status" value="1"/>
</dbReference>
<gene>
    <name evidence="3" type="primary">wecB</name>
    <name evidence="3" type="ORF">VIN30_04620</name>
</gene>
<keyword evidence="1 3" id="KW-0413">Isomerase</keyword>
<sequence length="366" mass="39519">MAVKIMTVVGARPQFIKAAVVSHVLESIEGVGEEIVHTGQHYDANMSQTFFDELDIPEPKVNLGVSGGSHGQMTARMLEALESEMVARRPDAVLLYGDTNSTLAAALAAAKLHIPIVHVEAGARTHSATNPEEINRICTDHVATKLLACTKDNLENLQKENLGARAEFSGDPMYDAFVHYSSAAQQPALVSILDGEAVELPAEFYYVTCHREENAGTEEALGGLLDALCALDAPAVYPVHPRNRAAVRQRVEGGGDFSNVLFVEPVGYLESVYLVNHAKQVVTDSGGLQREAFYAGVKCTTVLDFEVWPETMVDGRNILAKPSRESILAAMSVPQSVDEGYQPFGDGKAAERIASCVVELAERQQL</sequence>
<dbReference type="Gene3D" id="3.40.50.2000">
    <property type="entry name" value="Glycogen Phosphorylase B"/>
    <property type="match status" value="2"/>
</dbReference>
<dbReference type="EMBL" id="JAYMFF010000007">
    <property type="protein sequence ID" value="MEC4175726.1"/>
    <property type="molecule type" value="Genomic_DNA"/>
</dbReference>
<dbReference type="PANTHER" id="PTHR43174">
    <property type="entry name" value="UDP-N-ACETYLGLUCOSAMINE 2-EPIMERASE"/>
    <property type="match status" value="1"/>
</dbReference>
<dbReference type="InterPro" id="IPR029767">
    <property type="entry name" value="WecB-like"/>
</dbReference>
<dbReference type="RefSeq" id="WP_338209662.1">
    <property type="nucleotide sequence ID" value="NZ_JAYMFF010000007.1"/>
</dbReference>
<organism evidence="3 4">
    <name type="scientific">Adlercreutzia wanghongyangiae</name>
    <dbReference type="NCBI Taxonomy" id="3111451"/>
    <lineage>
        <taxon>Bacteria</taxon>
        <taxon>Bacillati</taxon>
        <taxon>Actinomycetota</taxon>
        <taxon>Coriobacteriia</taxon>
        <taxon>Eggerthellales</taxon>
        <taxon>Eggerthellaceae</taxon>
        <taxon>Adlercreutzia</taxon>
    </lineage>
</organism>
<dbReference type="Proteomes" id="UP001349994">
    <property type="component" value="Unassembled WGS sequence"/>
</dbReference>
<dbReference type="PANTHER" id="PTHR43174:SF1">
    <property type="entry name" value="UDP-N-ACETYLGLUCOSAMINE 2-EPIMERASE"/>
    <property type="match status" value="1"/>
</dbReference>
<comment type="caution">
    <text evidence="3">The sequence shown here is derived from an EMBL/GenBank/DDBJ whole genome shotgun (WGS) entry which is preliminary data.</text>
</comment>
<dbReference type="GO" id="GO:0008761">
    <property type="term" value="F:UDP-N-acetylglucosamine 2-epimerase activity"/>
    <property type="evidence" value="ECO:0007669"/>
    <property type="project" value="UniProtKB-EC"/>
</dbReference>
<evidence type="ECO:0000256" key="1">
    <source>
        <dbReference type="RuleBase" id="RU003513"/>
    </source>
</evidence>
<evidence type="ECO:0000259" key="2">
    <source>
        <dbReference type="Pfam" id="PF02350"/>
    </source>
</evidence>
<dbReference type="SUPFAM" id="SSF53756">
    <property type="entry name" value="UDP-Glycosyltransferase/glycogen phosphorylase"/>
    <property type="match status" value="1"/>
</dbReference>
<proteinExistence type="inferred from homology"/>
<dbReference type="NCBIfam" id="TIGR00236">
    <property type="entry name" value="wecB"/>
    <property type="match status" value="1"/>
</dbReference>